<name>A0A7W9CKX5_9CAUL</name>
<evidence type="ECO:0000259" key="1">
    <source>
        <dbReference type="Pfam" id="PF04101"/>
    </source>
</evidence>
<organism evidence="2 3">
    <name type="scientific">Brevundimonas variabilis</name>
    <dbReference type="NCBI Taxonomy" id="74312"/>
    <lineage>
        <taxon>Bacteria</taxon>
        <taxon>Pseudomonadati</taxon>
        <taxon>Pseudomonadota</taxon>
        <taxon>Alphaproteobacteria</taxon>
        <taxon>Caulobacterales</taxon>
        <taxon>Caulobacteraceae</taxon>
        <taxon>Brevundimonas</taxon>
    </lineage>
</organism>
<dbReference type="GO" id="GO:0016758">
    <property type="term" value="F:hexosyltransferase activity"/>
    <property type="evidence" value="ECO:0007669"/>
    <property type="project" value="InterPro"/>
</dbReference>
<protein>
    <recommendedName>
        <fullName evidence="1">Glycosyl transferase family 28 C-terminal domain-containing protein</fullName>
    </recommendedName>
</protein>
<dbReference type="SUPFAM" id="SSF53756">
    <property type="entry name" value="UDP-Glycosyltransferase/glycogen phosphorylase"/>
    <property type="match status" value="1"/>
</dbReference>
<dbReference type="InterPro" id="IPR007235">
    <property type="entry name" value="Glyco_trans_28_C"/>
</dbReference>
<sequence>MTRPIGYYLHHHGDGHRQRAIQIASQAPDRFVLLGTGLAGRTAGLEVVDLPDDRPDGVTAFDGQDASDSRPDALHYAPVDHENVRQRVARVTGWISTARPALMVVDVSVEIAMLARLSATPTVYVRLNGRRDDAAHLDAFRGACALLCPFAEALDAPETPAWVRSKTLYVPGLTGKPSTCAVQGDVVLVVVGKGGDAGDGVKIAEAARAHPDVRWRIAGPVTDIPEAPSNIALLGWSEDVSAQIAAASVVVGGAGNGLVNAVLAAGRPFICLPEPRPFDEQYTTAARLEAVGAAVVHPAWPAPAQWPGLLAQARQLPLSKRVGLFDPDGPRNAARRLIGLADSATHDRSLLATAPMDEVIS</sequence>
<evidence type="ECO:0000313" key="3">
    <source>
        <dbReference type="Proteomes" id="UP000545037"/>
    </source>
</evidence>
<dbReference type="AlphaFoldDB" id="A0A7W9CKX5"/>
<proteinExistence type="predicted"/>
<comment type="caution">
    <text evidence="2">The sequence shown here is derived from an EMBL/GenBank/DDBJ whole genome shotgun (WGS) entry which is preliminary data.</text>
</comment>
<reference evidence="2 3" key="1">
    <citation type="submission" date="2020-08" db="EMBL/GenBank/DDBJ databases">
        <title>Genomic Encyclopedia of Type Strains, Phase IV (KMG-IV): sequencing the most valuable type-strain genomes for metagenomic binning, comparative biology and taxonomic classification.</title>
        <authorList>
            <person name="Goeker M."/>
        </authorList>
    </citation>
    <scope>NUCLEOTIDE SEQUENCE [LARGE SCALE GENOMIC DNA]</scope>
    <source>
        <strain evidence="2 3">DSM 4737</strain>
    </source>
</reference>
<keyword evidence="3" id="KW-1185">Reference proteome</keyword>
<gene>
    <name evidence="2" type="ORF">GGR13_003228</name>
</gene>
<feature type="domain" description="Glycosyl transferase family 28 C-terminal" evidence="1">
    <location>
        <begin position="230"/>
        <end position="298"/>
    </location>
</feature>
<dbReference type="RefSeq" id="WP_183214584.1">
    <property type="nucleotide sequence ID" value="NZ_JACHOR010000006.1"/>
</dbReference>
<evidence type="ECO:0000313" key="2">
    <source>
        <dbReference type="EMBL" id="MBB5747600.1"/>
    </source>
</evidence>
<dbReference type="Pfam" id="PF04101">
    <property type="entry name" value="Glyco_tran_28_C"/>
    <property type="match status" value="1"/>
</dbReference>
<dbReference type="EMBL" id="JACHOR010000006">
    <property type="protein sequence ID" value="MBB5747600.1"/>
    <property type="molecule type" value="Genomic_DNA"/>
</dbReference>
<dbReference type="Gene3D" id="3.40.50.2000">
    <property type="entry name" value="Glycogen Phosphorylase B"/>
    <property type="match status" value="1"/>
</dbReference>
<accession>A0A7W9CKX5</accession>
<dbReference type="Proteomes" id="UP000545037">
    <property type="component" value="Unassembled WGS sequence"/>
</dbReference>